<organism evidence="12">
    <name type="scientific">Dictyoglomus thermophilum</name>
    <dbReference type="NCBI Taxonomy" id="14"/>
    <lineage>
        <taxon>Bacteria</taxon>
        <taxon>Pseudomonadati</taxon>
        <taxon>Dictyoglomota</taxon>
        <taxon>Dictyoglomia</taxon>
        <taxon>Dictyoglomales</taxon>
        <taxon>Dictyoglomaceae</taxon>
        <taxon>Dictyoglomus</taxon>
    </lineage>
</organism>
<dbReference type="PANTHER" id="PTHR30425">
    <property type="entry name" value="PHOSPHATE TRANSPORT SYSTEM PERMEASE PROTEIN PST"/>
    <property type="match status" value="1"/>
</dbReference>
<dbReference type="NCBIfam" id="TIGR02138">
    <property type="entry name" value="phosphate_pstC"/>
    <property type="match status" value="1"/>
</dbReference>
<evidence type="ECO:0000256" key="1">
    <source>
        <dbReference type="ARBA" id="ARBA00004651"/>
    </source>
</evidence>
<evidence type="ECO:0000256" key="9">
    <source>
        <dbReference type="RuleBase" id="RU363032"/>
    </source>
</evidence>
<feature type="transmembrane region" description="Helical" evidence="9">
    <location>
        <begin position="276"/>
        <end position="295"/>
    </location>
</feature>
<dbReference type="RefSeq" id="WP_149122724.1">
    <property type="nucleotide sequence ID" value="NZ_VTFL01000002.1"/>
</dbReference>
<evidence type="ECO:0000256" key="2">
    <source>
        <dbReference type="ARBA" id="ARBA00007069"/>
    </source>
</evidence>
<feature type="transmembrane region" description="Helical" evidence="9">
    <location>
        <begin position="12"/>
        <end position="37"/>
    </location>
</feature>
<evidence type="ECO:0000256" key="3">
    <source>
        <dbReference type="ARBA" id="ARBA00022448"/>
    </source>
</evidence>
<keyword evidence="7 9" id="KW-1133">Transmembrane helix</keyword>
<feature type="transmembrane region" description="Helical" evidence="9">
    <location>
        <begin position="150"/>
        <end position="172"/>
    </location>
</feature>
<dbReference type="InterPro" id="IPR051124">
    <property type="entry name" value="Phosphate_Transport_Permease"/>
</dbReference>
<evidence type="ECO:0000256" key="8">
    <source>
        <dbReference type="ARBA" id="ARBA00023136"/>
    </source>
</evidence>
<gene>
    <name evidence="12" type="primary">pstC</name>
    <name evidence="12" type="ORF">ENU78_01745</name>
</gene>
<dbReference type="GO" id="GO:0005886">
    <property type="term" value="C:plasma membrane"/>
    <property type="evidence" value="ECO:0007669"/>
    <property type="project" value="UniProtKB-SubCell"/>
</dbReference>
<comment type="function">
    <text evidence="10">Part of the binding-protein-dependent transport system for phosphate; probably responsible for the translocation of the substrate across the membrane.</text>
</comment>
<evidence type="ECO:0000256" key="7">
    <source>
        <dbReference type="ARBA" id="ARBA00022989"/>
    </source>
</evidence>
<proteinExistence type="inferred from homology"/>
<dbReference type="GO" id="GO:0006817">
    <property type="term" value="P:phosphate ion transport"/>
    <property type="evidence" value="ECO:0007669"/>
    <property type="project" value="UniProtKB-KW"/>
</dbReference>
<evidence type="ECO:0000256" key="5">
    <source>
        <dbReference type="ARBA" id="ARBA00022592"/>
    </source>
</evidence>
<keyword evidence="8 9" id="KW-0472">Membrane</keyword>
<dbReference type="Pfam" id="PF00528">
    <property type="entry name" value="BPD_transp_1"/>
    <property type="match status" value="1"/>
</dbReference>
<protein>
    <recommendedName>
        <fullName evidence="10">Phosphate transport system permease protein</fullName>
    </recommendedName>
</protein>
<dbReference type="EMBL" id="DTDV01000006">
    <property type="protein sequence ID" value="HGK23167.1"/>
    <property type="molecule type" value="Genomic_DNA"/>
</dbReference>
<keyword evidence="4 10" id="KW-1003">Cell membrane</keyword>
<feature type="transmembrane region" description="Helical" evidence="9">
    <location>
        <begin position="103"/>
        <end position="130"/>
    </location>
</feature>
<comment type="caution">
    <text evidence="10">Lacks conserved residue(s) required for the propagation of feature annotation.</text>
</comment>
<name>A0A7C2GVY0_DICTH</name>
<comment type="subcellular location">
    <subcellularLocation>
        <location evidence="1 9">Cell membrane</location>
        <topology evidence="1 9">Multi-pass membrane protein</topology>
    </subcellularLocation>
</comment>
<evidence type="ECO:0000256" key="6">
    <source>
        <dbReference type="ARBA" id="ARBA00022692"/>
    </source>
</evidence>
<dbReference type="SUPFAM" id="SSF161098">
    <property type="entry name" value="MetI-like"/>
    <property type="match status" value="1"/>
</dbReference>
<dbReference type="Gene3D" id="1.10.3720.10">
    <property type="entry name" value="MetI-like"/>
    <property type="match status" value="1"/>
</dbReference>
<dbReference type="PROSITE" id="PS50928">
    <property type="entry name" value="ABC_TM1"/>
    <property type="match status" value="1"/>
</dbReference>
<dbReference type="PANTHER" id="PTHR30425:SF1">
    <property type="entry name" value="PHOSPHATE TRANSPORT SYSTEM PERMEASE PROTEIN PSTC"/>
    <property type="match status" value="1"/>
</dbReference>
<comment type="similarity">
    <text evidence="2 10">Belongs to the binding-protein-dependent transport system permease family. CysTW subfamily.</text>
</comment>
<comment type="caution">
    <text evidence="12">The sequence shown here is derived from an EMBL/GenBank/DDBJ whole genome shotgun (WGS) entry which is preliminary data.</text>
</comment>
<feature type="domain" description="ABC transmembrane type-1" evidence="11">
    <location>
        <begin position="66"/>
        <end position="291"/>
    </location>
</feature>
<reference evidence="12" key="1">
    <citation type="journal article" date="2020" name="mSystems">
        <title>Genome- and Community-Level Interaction Insights into Carbon Utilization and Element Cycling Functions of Hydrothermarchaeota in Hydrothermal Sediment.</title>
        <authorList>
            <person name="Zhou Z."/>
            <person name="Liu Y."/>
            <person name="Xu W."/>
            <person name="Pan J."/>
            <person name="Luo Z.H."/>
            <person name="Li M."/>
        </authorList>
    </citation>
    <scope>NUCLEOTIDE SEQUENCE [LARGE SCALE GENOMIC DNA]</scope>
    <source>
        <strain evidence="12">SpSt-70</strain>
    </source>
</reference>
<keyword evidence="3 9" id="KW-0813">Transport</keyword>
<dbReference type="CDD" id="cd06261">
    <property type="entry name" value="TM_PBP2"/>
    <property type="match status" value="1"/>
</dbReference>
<evidence type="ECO:0000256" key="4">
    <source>
        <dbReference type="ARBA" id="ARBA00022475"/>
    </source>
</evidence>
<evidence type="ECO:0000313" key="12">
    <source>
        <dbReference type="EMBL" id="HGK23167.1"/>
    </source>
</evidence>
<sequence length="302" mass="33091">MKRNLGDIIFKILAVLSSLALISLVLFLFVELVIYSVPSIKKFGIKFLVEKIWDPVAEKYGALPAIYGTLVTSFFALLIAFPLSIGIAIFISELSPPLLQRPLSFIIELLGAIPSLIYGMWGLFSLAPLIQLKVGPFLQRILGFLPLFQGYPIGVGYLTASIVLSIMIIPTISSLSREILMAVPKDQREAGYALGMTKWEVIWRVVLGNAKSGIFAAGMLGLGRALGEAVAVTMVIGNFYDISISLFSPGVTITSVIINEFAEATGQLKISVLMELALILFIITFFVMGFARYYILKRIEGR</sequence>
<dbReference type="InterPro" id="IPR011864">
    <property type="entry name" value="Phosphate_PstC"/>
</dbReference>
<feature type="transmembrane region" description="Helical" evidence="9">
    <location>
        <begin position="65"/>
        <end position="91"/>
    </location>
</feature>
<evidence type="ECO:0000256" key="10">
    <source>
        <dbReference type="RuleBase" id="RU363054"/>
    </source>
</evidence>
<dbReference type="GO" id="GO:0005315">
    <property type="term" value="F:phosphate transmembrane transporter activity"/>
    <property type="evidence" value="ECO:0007669"/>
    <property type="project" value="InterPro"/>
</dbReference>
<keyword evidence="6 9" id="KW-0812">Transmembrane</keyword>
<evidence type="ECO:0000259" key="11">
    <source>
        <dbReference type="PROSITE" id="PS50928"/>
    </source>
</evidence>
<dbReference type="InterPro" id="IPR035906">
    <property type="entry name" value="MetI-like_sf"/>
</dbReference>
<keyword evidence="5 10" id="KW-0592">Phosphate transport</keyword>
<dbReference type="InterPro" id="IPR000515">
    <property type="entry name" value="MetI-like"/>
</dbReference>
<accession>A0A7C2GVY0</accession>
<dbReference type="AlphaFoldDB" id="A0A7C2GVY0"/>